<dbReference type="EMBL" id="KV417838">
    <property type="protein sequence ID" value="KZP05443.1"/>
    <property type="molecule type" value="Genomic_DNA"/>
</dbReference>
<dbReference type="OrthoDB" id="2800503at2759"/>
<dbReference type="Proteomes" id="UP000076532">
    <property type="component" value="Unassembled WGS sequence"/>
</dbReference>
<organism evidence="1 2">
    <name type="scientific">Athelia psychrophila</name>
    <dbReference type="NCBI Taxonomy" id="1759441"/>
    <lineage>
        <taxon>Eukaryota</taxon>
        <taxon>Fungi</taxon>
        <taxon>Dikarya</taxon>
        <taxon>Basidiomycota</taxon>
        <taxon>Agaricomycotina</taxon>
        <taxon>Agaricomycetes</taxon>
        <taxon>Agaricomycetidae</taxon>
        <taxon>Atheliales</taxon>
        <taxon>Atheliaceae</taxon>
        <taxon>Athelia</taxon>
    </lineage>
</organism>
<sequence>MANEWLKEIDDSSQDEVKPSTIIKAATTQPRGSLLLESDTVDSATRFRSYIATRQDLKEISPDATISEQPHKLVLRFIPCNGNFDPTNSNHLCEFENYNNLEAHSIASMAWCHPIEKCAANQAFATATALVTCPRVGNRVLQESIYIGDKHNSIRKDERQPLLCNKCQQ</sequence>
<accession>A0A167VWE2</accession>
<keyword evidence="2" id="KW-1185">Reference proteome</keyword>
<name>A0A167VWE2_9AGAM</name>
<evidence type="ECO:0000313" key="1">
    <source>
        <dbReference type="EMBL" id="KZP05443.1"/>
    </source>
</evidence>
<protein>
    <submittedName>
        <fullName evidence="1">Uncharacterized protein</fullName>
    </submittedName>
</protein>
<gene>
    <name evidence="1" type="ORF">FIBSPDRAFT_967267</name>
</gene>
<reference evidence="1 2" key="1">
    <citation type="journal article" date="2016" name="Mol. Biol. Evol.">
        <title>Comparative Genomics of Early-Diverging Mushroom-Forming Fungi Provides Insights into the Origins of Lignocellulose Decay Capabilities.</title>
        <authorList>
            <person name="Nagy L.G."/>
            <person name="Riley R."/>
            <person name="Tritt A."/>
            <person name="Adam C."/>
            <person name="Daum C."/>
            <person name="Floudas D."/>
            <person name="Sun H."/>
            <person name="Yadav J.S."/>
            <person name="Pangilinan J."/>
            <person name="Larsson K.H."/>
            <person name="Matsuura K."/>
            <person name="Barry K."/>
            <person name="Labutti K."/>
            <person name="Kuo R."/>
            <person name="Ohm R.A."/>
            <person name="Bhattacharya S.S."/>
            <person name="Shirouzu T."/>
            <person name="Yoshinaga Y."/>
            <person name="Martin F.M."/>
            <person name="Grigoriev I.V."/>
            <person name="Hibbett D.S."/>
        </authorList>
    </citation>
    <scope>NUCLEOTIDE SEQUENCE [LARGE SCALE GENOMIC DNA]</scope>
    <source>
        <strain evidence="1 2">CBS 109695</strain>
    </source>
</reference>
<evidence type="ECO:0000313" key="2">
    <source>
        <dbReference type="Proteomes" id="UP000076532"/>
    </source>
</evidence>
<proteinExistence type="predicted"/>
<dbReference type="AlphaFoldDB" id="A0A167VWE2"/>